<feature type="DNA-binding region" description="OmpR/PhoB-type" evidence="9">
    <location>
        <begin position="132"/>
        <end position="231"/>
    </location>
</feature>
<dbReference type="InterPro" id="IPR011006">
    <property type="entry name" value="CheY-like_superfamily"/>
</dbReference>
<dbReference type="Pfam" id="PF00072">
    <property type="entry name" value="Response_reg"/>
    <property type="match status" value="1"/>
</dbReference>
<dbReference type="GO" id="GO:0000976">
    <property type="term" value="F:transcription cis-regulatory region binding"/>
    <property type="evidence" value="ECO:0007669"/>
    <property type="project" value="TreeGrafter"/>
</dbReference>
<reference evidence="12 13" key="1">
    <citation type="submission" date="2013-09" db="EMBL/GenBank/DDBJ databases">
        <title>Biodegradation of hydrocarbons in the deep terrestrial subsurface : characterization of a microbial consortium composed of two Desulfotomaculum species originating from a deep geological formation.</title>
        <authorList>
            <person name="Aullo T."/>
            <person name="Berlendis S."/>
            <person name="Lascourreges J.-F."/>
            <person name="Dessort D."/>
            <person name="Saint-Laurent S."/>
            <person name="Schraauwers B."/>
            <person name="Mas J."/>
            <person name="Magot M."/>
            <person name="Ranchou-Peyruse A."/>
        </authorList>
    </citation>
    <scope>NUCLEOTIDE SEQUENCE [LARGE SCALE GENOMIC DNA]</scope>
    <source>
        <strain evidence="12 13">Bs107</strain>
    </source>
</reference>
<dbReference type="PROSITE" id="PS50110">
    <property type="entry name" value="RESPONSE_REGULATORY"/>
    <property type="match status" value="1"/>
</dbReference>
<feature type="modified residue" description="4-aspartylphosphate" evidence="8">
    <location>
        <position position="52"/>
    </location>
</feature>
<dbReference type="GO" id="GO:0000156">
    <property type="term" value="F:phosphorelay response regulator activity"/>
    <property type="evidence" value="ECO:0007669"/>
    <property type="project" value="TreeGrafter"/>
</dbReference>
<dbReference type="GO" id="GO:0032993">
    <property type="term" value="C:protein-DNA complex"/>
    <property type="evidence" value="ECO:0007669"/>
    <property type="project" value="TreeGrafter"/>
</dbReference>
<comment type="function">
    <text evidence="7">May play the central regulatory role in sporulation. It may be an element of the effector pathway responsible for the activation of sporulation genes in response to nutritional stress. Spo0A may act in concert with spo0H (a sigma factor) to control the expression of some genes that are critical to the sporulation process.</text>
</comment>
<dbReference type="PANTHER" id="PTHR48111">
    <property type="entry name" value="REGULATOR OF RPOS"/>
    <property type="match status" value="1"/>
</dbReference>
<evidence type="ECO:0000256" key="5">
    <source>
        <dbReference type="ARBA" id="ARBA00023125"/>
    </source>
</evidence>
<dbReference type="PANTHER" id="PTHR48111:SF73">
    <property type="entry name" value="ALKALINE PHOSPHATASE SYNTHESIS TRANSCRIPTIONAL REGULATORY PROTEIN PHOP"/>
    <property type="match status" value="1"/>
</dbReference>
<evidence type="ECO:0000259" key="10">
    <source>
        <dbReference type="PROSITE" id="PS50110"/>
    </source>
</evidence>
<evidence type="ECO:0000256" key="9">
    <source>
        <dbReference type="PROSITE-ProRule" id="PRU01091"/>
    </source>
</evidence>
<dbReference type="CDD" id="cd00383">
    <property type="entry name" value="trans_reg_C"/>
    <property type="match status" value="1"/>
</dbReference>
<dbReference type="SMART" id="SM00862">
    <property type="entry name" value="Trans_reg_C"/>
    <property type="match status" value="1"/>
</dbReference>
<dbReference type="Proteomes" id="UP000222564">
    <property type="component" value="Unassembled WGS sequence"/>
</dbReference>
<proteinExistence type="predicted"/>
<dbReference type="SUPFAM" id="SSF46894">
    <property type="entry name" value="C-terminal effector domain of the bipartite response regulators"/>
    <property type="match status" value="1"/>
</dbReference>
<keyword evidence="5 9" id="KW-0238">DNA-binding</keyword>
<evidence type="ECO:0000256" key="2">
    <source>
        <dbReference type="ARBA" id="ARBA00022553"/>
    </source>
</evidence>
<evidence type="ECO:0000313" key="12">
    <source>
        <dbReference type="EMBL" id="PHJ36783.1"/>
    </source>
</evidence>
<sequence length="235" mass="26568">MAKILVVDDETNILELIKFNLEKDGHQVITTTSGEEGLRLAKIEQPDLIILDVMLPEPDGLEVCRRLRSDQATSMVPVLMVSARGDTLDRVMGLEMGADDYIPKPFSPRELSARVKAALRRTKHKKPALMTSRELKSGGIVLDIEKFQVQVAGEFVSFTPKEFKLLKILMSHPGKVFTREQLLDRVWGFDFNVDTRTVDVHVRYVRQKIEPDPANPTYIKTVRGVGYKFSENVSS</sequence>
<dbReference type="GO" id="GO:0005829">
    <property type="term" value="C:cytosol"/>
    <property type="evidence" value="ECO:0007669"/>
    <property type="project" value="TreeGrafter"/>
</dbReference>
<dbReference type="InterPro" id="IPR039420">
    <property type="entry name" value="WalR-like"/>
</dbReference>
<dbReference type="GO" id="GO:0006355">
    <property type="term" value="P:regulation of DNA-templated transcription"/>
    <property type="evidence" value="ECO:0007669"/>
    <property type="project" value="InterPro"/>
</dbReference>
<dbReference type="FunFam" id="3.40.50.2300:FF:000001">
    <property type="entry name" value="DNA-binding response regulator PhoB"/>
    <property type="match status" value="1"/>
</dbReference>
<dbReference type="Gene3D" id="1.10.10.10">
    <property type="entry name" value="Winged helix-like DNA-binding domain superfamily/Winged helix DNA-binding domain"/>
    <property type="match status" value="1"/>
</dbReference>
<name>A0A2C6MBZ6_9FIRM</name>
<evidence type="ECO:0000256" key="4">
    <source>
        <dbReference type="ARBA" id="ARBA00023015"/>
    </source>
</evidence>
<dbReference type="EMBL" id="AWQQ01000148">
    <property type="protein sequence ID" value="PHJ36783.1"/>
    <property type="molecule type" value="Genomic_DNA"/>
</dbReference>
<organism evidence="12 13">
    <name type="scientific">Desulforamulus profundi</name>
    <dbReference type="NCBI Taxonomy" id="1383067"/>
    <lineage>
        <taxon>Bacteria</taxon>
        <taxon>Bacillati</taxon>
        <taxon>Bacillota</taxon>
        <taxon>Clostridia</taxon>
        <taxon>Eubacteriales</taxon>
        <taxon>Peptococcaceae</taxon>
        <taxon>Desulforamulus</taxon>
    </lineage>
</organism>
<dbReference type="FunFam" id="1.10.10.10:FF:000018">
    <property type="entry name" value="DNA-binding response regulator ResD"/>
    <property type="match status" value="1"/>
</dbReference>
<evidence type="ECO:0000313" key="13">
    <source>
        <dbReference type="Proteomes" id="UP000222564"/>
    </source>
</evidence>
<dbReference type="RefSeq" id="WP_099084190.1">
    <property type="nucleotide sequence ID" value="NZ_AWQQ01000148.1"/>
</dbReference>
<evidence type="ECO:0000256" key="7">
    <source>
        <dbReference type="ARBA" id="ARBA00024867"/>
    </source>
</evidence>
<dbReference type="InterPro" id="IPR001867">
    <property type="entry name" value="OmpR/PhoB-type_DNA-bd"/>
</dbReference>
<dbReference type="SMART" id="SM00448">
    <property type="entry name" value="REC"/>
    <property type="match status" value="1"/>
</dbReference>
<dbReference type="OrthoDB" id="9790454at2"/>
<comment type="caution">
    <text evidence="12">The sequence shown here is derived from an EMBL/GenBank/DDBJ whole genome shotgun (WGS) entry which is preliminary data.</text>
</comment>
<evidence type="ECO:0000256" key="6">
    <source>
        <dbReference type="ARBA" id="ARBA00023163"/>
    </source>
</evidence>
<dbReference type="Pfam" id="PF00486">
    <property type="entry name" value="Trans_reg_C"/>
    <property type="match status" value="1"/>
</dbReference>
<evidence type="ECO:0000256" key="1">
    <source>
        <dbReference type="ARBA" id="ARBA00018672"/>
    </source>
</evidence>
<accession>A0A2C6MBZ6</accession>
<dbReference type="SUPFAM" id="SSF52172">
    <property type="entry name" value="CheY-like"/>
    <property type="match status" value="1"/>
</dbReference>
<keyword evidence="4" id="KW-0805">Transcription regulation</keyword>
<dbReference type="PROSITE" id="PS51755">
    <property type="entry name" value="OMPR_PHOB"/>
    <property type="match status" value="1"/>
</dbReference>
<dbReference type="Gene3D" id="6.10.250.690">
    <property type="match status" value="1"/>
</dbReference>
<protein>
    <recommendedName>
        <fullName evidence="1">Stage 0 sporulation protein A homolog</fullName>
    </recommendedName>
</protein>
<evidence type="ECO:0000256" key="8">
    <source>
        <dbReference type="PROSITE-ProRule" id="PRU00169"/>
    </source>
</evidence>
<feature type="domain" description="OmpR/PhoB-type" evidence="11">
    <location>
        <begin position="132"/>
        <end position="231"/>
    </location>
</feature>
<keyword evidence="2 8" id="KW-0597">Phosphoprotein</keyword>
<gene>
    <name evidence="12" type="ORF">P378_20245</name>
</gene>
<dbReference type="InterPro" id="IPR036388">
    <property type="entry name" value="WH-like_DNA-bd_sf"/>
</dbReference>
<dbReference type="AlphaFoldDB" id="A0A2C6MBZ6"/>
<dbReference type="Gene3D" id="3.40.50.2300">
    <property type="match status" value="1"/>
</dbReference>
<evidence type="ECO:0000259" key="11">
    <source>
        <dbReference type="PROSITE" id="PS51755"/>
    </source>
</evidence>
<dbReference type="InterPro" id="IPR016032">
    <property type="entry name" value="Sig_transdc_resp-reg_C-effctor"/>
</dbReference>
<dbReference type="InterPro" id="IPR001789">
    <property type="entry name" value="Sig_transdc_resp-reg_receiver"/>
</dbReference>
<feature type="domain" description="Response regulatory" evidence="10">
    <location>
        <begin position="3"/>
        <end position="119"/>
    </location>
</feature>
<keyword evidence="3" id="KW-0902">Two-component regulatory system</keyword>
<keyword evidence="6" id="KW-0804">Transcription</keyword>
<evidence type="ECO:0000256" key="3">
    <source>
        <dbReference type="ARBA" id="ARBA00023012"/>
    </source>
</evidence>
<keyword evidence="13" id="KW-1185">Reference proteome</keyword>